<organism evidence="1 2">
    <name type="scientific">Bacillus manliponensis</name>
    <dbReference type="NCBI Taxonomy" id="574376"/>
    <lineage>
        <taxon>Bacteria</taxon>
        <taxon>Bacillati</taxon>
        <taxon>Bacillota</taxon>
        <taxon>Bacilli</taxon>
        <taxon>Bacillales</taxon>
        <taxon>Bacillaceae</taxon>
        <taxon>Bacillus</taxon>
        <taxon>Bacillus cereus group</taxon>
    </lineage>
</organism>
<dbReference type="AlphaFoldDB" id="A0A073JSY4"/>
<accession>A0A073JSY4</accession>
<dbReference type="Proteomes" id="UP000027822">
    <property type="component" value="Unassembled WGS sequence"/>
</dbReference>
<keyword evidence="2" id="KW-1185">Reference proteome</keyword>
<comment type="caution">
    <text evidence="1">The sequence shown here is derived from an EMBL/GenBank/DDBJ whole genome shotgun (WGS) entry which is preliminary data.</text>
</comment>
<evidence type="ECO:0000313" key="1">
    <source>
        <dbReference type="EMBL" id="KEK17410.1"/>
    </source>
</evidence>
<reference evidence="1 2" key="1">
    <citation type="submission" date="2014-06" db="EMBL/GenBank/DDBJ databases">
        <title>Draft genome sequence of Bacillus manliponensis JCM 15802 (MCCC 1A00708).</title>
        <authorList>
            <person name="Lai Q."/>
            <person name="Liu Y."/>
            <person name="Shao Z."/>
        </authorList>
    </citation>
    <scope>NUCLEOTIDE SEQUENCE [LARGE SCALE GENOMIC DNA]</scope>
    <source>
        <strain evidence="1 2">JCM 15802</strain>
    </source>
</reference>
<dbReference type="Pfam" id="PF10604">
    <property type="entry name" value="Polyketide_cyc2"/>
    <property type="match status" value="1"/>
</dbReference>
<dbReference type="EMBL" id="JOTN01000030">
    <property type="protein sequence ID" value="KEK17410.1"/>
    <property type="molecule type" value="Genomic_DNA"/>
</dbReference>
<sequence>MSYAFEVVIDAPIDVVFDYIHNDEKIKEWNTFIVENRYLDGASKENPHVGDRYLSIQKIGKKMIEVEVELLEYDAPYVAAVGGDMKEGYSVTTYMLEEKSDGTLLTMMVEYEPRNFYYKLLYKVTSWMTRAVYMQQVERLVECVESEYNKNEVI</sequence>
<dbReference type="eggNOG" id="COG3832">
    <property type="taxonomic scope" value="Bacteria"/>
</dbReference>
<dbReference type="STRING" id="574376.BAMA_15420"/>
<dbReference type="OrthoDB" id="2389233at2"/>
<proteinExistence type="predicted"/>
<dbReference type="InterPro" id="IPR019587">
    <property type="entry name" value="Polyketide_cyclase/dehydratase"/>
</dbReference>
<gene>
    <name evidence="1" type="ORF">BAMA_15420</name>
</gene>
<dbReference type="CDD" id="cd07812">
    <property type="entry name" value="SRPBCC"/>
    <property type="match status" value="1"/>
</dbReference>
<dbReference type="RefSeq" id="WP_034643440.1">
    <property type="nucleotide sequence ID" value="NZ_CBCSJC010000016.1"/>
</dbReference>
<dbReference type="InterPro" id="IPR023393">
    <property type="entry name" value="START-like_dom_sf"/>
</dbReference>
<protein>
    <submittedName>
        <fullName evidence="1">Uncharacterized protein</fullName>
    </submittedName>
</protein>
<dbReference type="SUPFAM" id="SSF55961">
    <property type="entry name" value="Bet v1-like"/>
    <property type="match status" value="1"/>
</dbReference>
<name>A0A073JSY4_9BACI</name>
<evidence type="ECO:0000313" key="2">
    <source>
        <dbReference type="Proteomes" id="UP000027822"/>
    </source>
</evidence>
<dbReference type="Gene3D" id="3.30.530.20">
    <property type="match status" value="1"/>
</dbReference>